<evidence type="ECO:0000313" key="3">
    <source>
        <dbReference type="EMBL" id="RUL60033.1"/>
    </source>
</evidence>
<dbReference type="PANTHER" id="PTHR12558">
    <property type="entry name" value="CELL DIVISION CYCLE 16,23,27"/>
    <property type="match status" value="1"/>
</dbReference>
<dbReference type="PROSITE" id="PS50005">
    <property type="entry name" value="TPR"/>
    <property type="match status" value="1"/>
</dbReference>
<dbReference type="Pfam" id="PF13432">
    <property type="entry name" value="TPR_16"/>
    <property type="match status" value="1"/>
</dbReference>
<dbReference type="InterPro" id="IPR011990">
    <property type="entry name" value="TPR-like_helical_dom_sf"/>
</dbReference>
<evidence type="ECO:0000256" key="1">
    <source>
        <dbReference type="PROSITE-ProRule" id="PRU00339"/>
    </source>
</evidence>
<feature type="chain" id="PRO_5018745483" description="Tetratricopeptide repeat protein" evidence="2">
    <location>
        <begin position="23"/>
        <end position="483"/>
    </location>
</feature>
<sequence length="483" mass="54466">MKAMKYLVSGALVLSMSVAANAQEVDYNTMLEPIMKELKANPSDKNVAKDLLKVYNKTFKKDPEALTALGNAYLTVKNFEMANHYADLAISRNKNYGNAYILKGDIQAMQDDGGGAAMWYRQSIELDPQNPQAYMSYSNVYRKIDPEESERMLMELKKNLPDFPIEAEAAHSFYNTGNYEKAFEYFLKSDISKLEESHLTEYSVTATSLGKREKALEVAKAGVSKYPNNISFTRLALINTIGLEKFDEALIYGEKLMAAEGENSNSGDLCYYGLALAGNKRYEDAIAKYEKALSVDASNIMPYKYIADAYNGMGQEDKALEYSAMYLDKNPNAKLSDYRDIADIYVNKIKKAKEADNTSDIDANFNKLIAVYDQVVAKYPQAKVWSIYQKANAAFSAELDDKSIPYFTEVINILENKADRSDNENYYLGSSYSRVGYYYWTKNDLEVAGPYFDKCIKVTPDDNIAKAWFQKKAEAEAGETTEE</sequence>
<dbReference type="SMART" id="SM00028">
    <property type="entry name" value="TPR"/>
    <property type="match status" value="6"/>
</dbReference>
<dbReference type="RefSeq" id="WP_126679128.1">
    <property type="nucleotide sequence ID" value="NZ_RYYU01000001.1"/>
</dbReference>
<evidence type="ECO:0000313" key="4">
    <source>
        <dbReference type="Proteomes" id="UP000278983"/>
    </source>
</evidence>
<dbReference type="InterPro" id="IPR019734">
    <property type="entry name" value="TPR_rpt"/>
</dbReference>
<feature type="signal peptide" evidence="2">
    <location>
        <begin position="1"/>
        <end position="22"/>
    </location>
</feature>
<evidence type="ECO:0000256" key="2">
    <source>
        <dbReference type="SAM" id="SignalP"/>
    </source>
</evidence>
<organism evidence="3 4">
    <name type="scientific">Prevotella koreensis</name>
    <dbReference type="NCBI Taxonomy" id="2490854"/>
    <lineage>
        <taxon>Bacteria</taxon>
        <taxon>Pseudomonadati</taxon>
        <taxon>Bacteroidota</taxon>
        <taxon>Bacteroidia</taxon>
        <taxon>Bacteroidales</taxon>
        <taxon>Prevotellaceae</taxon>
        <taxon>Prevotella</taxon>
    </lineage>
</organism>
<dbReference type="Gene3D" id="1.25.40.10">
    <property type="entry name" value="Tetratricopeptide repeat domain"/>
    <property type="match status" value="2"/>
</dbReference>
<dbReference type="AlphaFoldDB" id="A0A3S0RBH9"/>
<dbReference type="Proteomes" id="UP000278983">
    <property type="component" value="Unassembled WGS sequence"/>
</dbReference>
<keyword evidence="1" id="KW-0802">TPR repeat</keyword>
<name>A0A3S0RBH9_9BACT</name>
<comment type="caution">
    <text evidence="3">The sequence shown here is derived from an EMBL/GenBank/DDBJ whole genome shotgun (WGS) entry which is preliminary data.</text>
</comment>
<reference evidence="3 4" key="1">
    <citation type="submission" date="2018-12" db="EMBL/GenBank/DDBJ databases">
        <title>Genome sequencing of Prevotella sp. KCOM 3155 (= JS262).</title>
        <authorList>
            <person name="Kook J.-K."/>
            <person name="Park S.-N."/>
            <person name="Lim Y.K."/>
        </authorList>
    </citation>
    <scope>NUCLEOTIDE SEQUENCE [LARGE SCALE GENOMIC DNA]</scope>
    <source>
        <strain evidence="3 4">KCOM 3155</strain>
    </source>
</reference>
<protein>
    <recommendedName>
        <fullName evidence="5">Tetratricopeptide repeat protein</fullName>
    </recommendedName>
</protein>
<keyword evidence="2" id="KW-0732">Signal</keyword>
<dbReference type="Pfam" id="PF13181">
    <property type="entry name" value="TPR_8"/>
    <property type="match status" value="1"/>
</dbReference>
<dbReference type="SUPFAM" id="SSF48452">
    <property type="entry name" value="TPR-like"/>
    <property type="match status" value="2"/>
</dbReference>
<gene>
    <name evidence="3" type="ORF">EHV08_09925</name>
</gene>
<feature type="repeat" description="TPR" evidence="1">
    <location>
        <begin position="429"/>
        <end position="462"/>
    </location>
</feature>
<proteinExistence type="predicted"/>
<accession>A0A3S0RBH9</accession>
<dbReference type="PANTHER" id="PTHR12558:SF13">
    <property type="entry name" value="CELL DIVISION CYCLE PROTEIN 27 HOMOLOG"/>
    <property type="match status" value="1"/>
</dbReference>
<dbReference type="OrthoDB" id="638548at2"/>
<keyword evidence="4" id="KW-1185">Reference proteome</keyword>
<dbReference type="EMBL" id="RYYU01000001">
    <property type="protein sequence ID" value="RUL60033.1"/>
    <property type="molecule type" value="Genomic_DNA"/>
</dbReference>
<evidence type="ECO:0008006" key="5">
    <source>
        <dbReference type="Google" id="ProtNLM"/>
    </source>
</evidence>